<dbReference type="InterPro" id="IPR036388">
    <property type="entry name" value="WH-like_DNA-bd_sf"/>
</dbReference>
<keyword evidence="1" id="KW-0805">Transcription regulation</keyword>
<dbReference type="InterPro" id="IPR050239">
    <property type="entry name" value="Sigma-70_RNA_pol_init_factors"/>
</dbReference>
<sequence>MKSPPSNEELCASARRGDASARNELIENNLGFIRKTANELWSSQRELNSDLLLDREDLEQEGALGLLRCVDTFDPESGVKFLSYAAPAVRNAMLDSIRERSRTFEAQNIGSRISLESAALYGTGKTPEQLYLERESFEELHAALGRIEPRQRGYIEYRFGFDDEDTERTLTQTARHFHLSESRARATERQALDDVRLELPWWY</sequence>
<dbReference type="NCBIfam" id="TIGR02937">
    <property type="entry name" value="sigma70-ECF"/>
    <property type="match status" value="1"/>
</dbReference>
<dbReference type="GO" id="GO:0006352">
    <property type="term" value="P:DNA-templated transcription initiation"/>
    <property type="evidence" value="ECO:0007669"/>
    <property type="project" value="InterPro"/>
</dbReference>
<evidence type="ECO:0000256" key="2">
    <source>
        <dbReference type="ARBA" id="ARBA00023082"/>
    </source>
</evidence>
<dbReference type="EMBL" id="DVHH01000104">
    <property type="protein sequence ID" value="HIR54769.1"/>
    <property type="molecule type" value="Genomic_DNA"/>
</dbReference>
<feature type="domain" description="RNA polymerase sigma-70 region 2" evidence="5">
    <location>
        <begin position="33"/>
        <end position="103"/>
    </location>
</feature>
<dbReference type="SUPFAM" id="SSF88659">
    <property type="entry name" value="Sigma3 and sigma4 domains of RNA polymerase sigma factors"/>
    <property type="match status" value="1"/>
</dbReference>
<evidence type="ECO:0000259" key="6">
    <source>
        <dbReference type="Pfam" id="PF04545"/>
    </source>
</evidence>
<gene>
    <name evidence="7" type="ORF">IAD36_04090</name>
</gene>
<dbReference type="InterPro" id="IPR007627">
    <property type="entry name" value="RNA_pol_sigma70_r2"/>
</dbReference>
<dbReference type="InterPro" id="IPR013325">
    <property type="entry name" value="RNA_pol_sigma_r2"/>
</dbReference>
<keyword evidence="4" id="KW-0804">Transcription</keyword>
<dbReference type="PANTHER" id="PTHR30603:SF47">
    <property type="entry name" value="RNA POLYMERASE SIGMA FACTOR SIGD, CHLOROPLASTIC"/>
    <property type="match status" value="1"/>
</dbReference>
<proteinExistence type="predicted"/>
<dbReference type="AlphaFoldDB" id="A0A9D1DL33"/>
<dbReference type="InterPro" id="IPR014284">
    <property type="entry name" value="RNA_pol_sigma-70_dom"/>
</dbReference>
<dbReference type="PANTHER" id="PTHR30603">
    <property type="entry name" value="RNA POLYMERASE SIGMA FACTOR RPO"/>
    <property type="match status" value="1"/>
</dbReference>
<feature type="domain" description="RNA polymerase sigma-70 region 4" evidence="6">
    <location>
        <begin position="143"/>
        <end position="196"/>
    </location>
</feature>
<organism evidence="7 8">
    <name type="scientific">Candidatus Scatomorpha intestinigallinarum</name>
    <dbReference type="NCBI Taxonomy" id="2840923"/>
    <lineage>
        <taxon>Bacteria</taxon>
        <taxon>Bacillati</taxon>
        <taxon>Bacillota</taxon>
        <taxon>Clostridia</taxon>
        <taxon>Eubacteriales</taxon>
        <taxon>Candidatus Scatomorpha</taxon>
    </lineage>
</organism>
<dbReference type="Pfam" id="PF04545">
    <property type="entry name" value="Sigma70_r4"/>
    <property type="match status" value="1"/>
</dbReference>
<dbReference type="Gene3D" id="1.20.120.1810">
    <property type="match status" value="1"/>
</dbReference>
<keyword evidence="3" id="KW-0238">DNA-binding</keyword>
<dbReference type="Gene3D" id="1.10.10.10">
    <property type="entry name" value="Winged helix-like DNA-binding domain superfamily/Winged helix DNA-binding domain"/>
    <property type="match status" value="1"/>
</dbReference>
<dbReference type="InterPro" id="IPR007630">
    <property type="entry name" value="RNA_pol_sigma70_r4"/>
</dbReference>
<protein>
    <submittedName>
        <fullName evidence="7">Sigma-70 family RNA polymerase sigma factor</fullName>
    </submittedName>
</protein>
<dbReference type="InterPro" id="IPR000943">
    <property type="entry name" value="RNA_pol_sigma70"/>
</dbReference>
<keyword evidence="2" id="KW-0731">Sigma factor</keyword>
<evidence type="ECO:0000259" key="5">
    <source>
        <dbReference type="Pfam" id="PF04542"/>
    </source>
</evidence>
<reference evidence="7" key="1">
    <citation type="submission" date="2020-10" db="EMBL/GenBank/DDBJ databases">
        <authorList>
            <person name="Gilroy R."/>
        </authorList>
    </citation>
    <scope>NUCLEOTIDE SEQUENCE</scope>
    <source>
        <strain evidence="7">ChiGjej3B3-7149</strain>
    </source>
</reference>
<dbReference type="GO" id="GO:0016987">
    <property type="term" value="F:sigma factor activity"/>
    <property type="evidence" value="ECO:0007669"/>
    <property type="project" value="UniProtKB-KW"/>
</dbReference>
<comment type="caution">
    <text evidence="7">The sequence shown here is derived from an EMBL/GenBank/DDBJ whole genome shotgun (WGS) entry which is preliminary data.</text>
</comment>
<reference evidence="7" key="2">
    <citation type="journal article" date="2021" name="PeerJ">
        <title>Extensive microbial diversity within the chicken gut microbiome revealed by metagenomics and culture.</title>
        <authorList>
            <person name="Gilroy R."/>
            <person name="Ravi A."/>
            <person name="Getino M."/>
            <person name="Pursley I."/>
            <person name="Horton D.L."/>
            <person name="Alikhan N.F."/>
            <person name="Baker D."/>
            <person name="Gharbi K."/>
            <person name="Hall N."/>
            <person name="Watson M."/>
            <person name="Adriaenssens E.M."/>
            <person name="Foster-Nyarko E."/>
            <person name="Jarju S."/>
            <person name="Secka A."/>
            <person name="Antonio M."/>
            <person name="Oren A."/>
            <person name="Chaudhuri R.R."/>
            <person name="La Ragione R."/>
            <person name="Hildebrand F."/>
            <person name="Pallen M.J."/>
        </authorList>
    </citation>
    <scope>NUCLEOTIDE SEQUENCE</scope>
    <source>
        <strain evidence="7">ChiGjej3B3-7149</strain>
    </source>
</reference>
<dbReference type="PRINTS" id="PR00046">
    <property type="entry name" value="SIGMA70FCT"/>
</dbReference>
<dbReference type="Pfam" id="PF04542">
    <property type="entry name" value="Sigma70_r2"/>
    <property type="match status" value="1"/>
</dbReference>
<evidence type="ECO:0000256" key="3">
    <source>
        <dbReference type="ARBA" id="ARBA00023125"/>
    </source>
</evidence>
<dbReference type="GO" id="GO:0003677">
    <property type="term" value="F:DNA binding"/>
    <property type="evidence" value="ECO:0007669"/>
    <property type="project" value="UniProtKB-KW"/>
</dbReference>
<name>A0A9D1DL33_9FIRM</name>
<evidence type="ECO:0000313" key="8">
    <source>
        <dbReference type="Proteomes" id="UP000824238"/>
    </source>
</evidence>
<evidence type="ECO:0000256" key="1">
    <source>
        <dbReference type="ARBA" id="ARBA00023015"/>
    </source>
</evidence>
<dbReference type="SUPFAM" id="SSF88946">
    <property type="entry name" value="Sigma2 domain of RNA polymerase sigma factors"/>
    <property type="match status" value="1"/>
</dbReference>
<dbReference type="InterPro" id="IPR013324">
    <property type="entry name" value="RNA_pol_sigma_r3/r4-like"/>
</dbReference>
<dbReference type="Proteomes" id="UP000824238">
    <property type="component" value="Unassembled WGS sequence"/>
</dbReference>
<accession>A0A9D1DL33</accession>
<evidence type="ECO:0000256" key="4">
    <source>
        <dbReference type="ARBA" id="ARBA00023163"/>
    </source>
</evidence>
<evidence type="ECO:0000313" key="7">
    <source>
        <dbReference type="EMBL" id="HIR54769.1"/>
    </source>
</evidence>